<accession>A0A382ZK02</accession>
<feature type="non-terminal residue" evidence="1">
    <location>
        <position position="92"/>
    </location>
</feature>
<dbReference type="EMBL" id="UINC01184416">
    <property type="protein sequence ID" value="SVD95620.1"/>
    <property type="molecule type" value="Genomic_DNA"/>
</dbReference>
<dbReference type="SUPFAM" id="SSF51197">
    <property type="entry name" value="Clavaminate synthase-like"/>
    <property type="match status" value="1"/>
</dbReference>
<protein>
    <submittedName>
        <fullName evidence="1">Uncharacterized protein</fullName>
    </submittedName>
</protein>
<dbReference type="Gene3D" id="2.60.120.620">
    <property type="entry name" value="q2cbj1_9rhob like domain"/>
    <property type="match status" value="1"/>
</dbReference>
<proteinExistence type="predicted"/>
<gene>
    <name evidence="1" type="ORF">METZ01_LOCUS448474</name>
</gene>
<reference evidence="1" key="1">
    <citation type="submission" date="2018-05" db="EMBL/GenBank/DDBJ databases">
        <authorList>
            <person name="Lanie J.A."/>
            <person name="Ng W.-L."/>
            <person name="Kazmierczak K.M."/>
            <person name="Andrzejewski T.M."/>
            <person name="Davidsen T.M."/>
            <person name="Wayne K.J."/>
            <person name="Tettelin H."/>
            <person name="Glass J.I."/>
            <person name="Rusch D."/>
            <person name="Podicherti R."/>
            <person name="Tsui H.-C.T."/>
            <person name="Winkler M.E."/>
        </authorList>
    </citation>
    <scope>NUCLEOTIDE SEQUENCE</scope>
</reference>
<name>A0A382ZK02_9ZZZZ</name>
<sequence>VTIDSKHYCIDDRDWSALSMGERIRQIEEEGYLIIPDFIPPDYLVELKAEADMLETVGRDYSERQRGCPNMHLKNSKLAELIAFKPTIDFLE</sequence>
<organism evidence="1">
    <name type="scientific">marine metagenome</name>
    <dbReference type="NCBI Taxonomy" id="408172"/>
    <lineage>
        <taxon>unclassified sequences</taxon>
        <taxon>metagenomes</taxon>
        <taxon>ecological metagenomes</taxon>
    </lineage>
</organism>
<feature type="non-terminal residue" evidence="1">
    <location>
        <position position="1"/>
    </location>
</feature>
<dbReference type="AlphaFoldDB" id="A0A382ZK02"/>
<evidence type="ECO:0000313" key="1">
    <source>
        <dbReference type="EMBL" id="SVD95620.1"/>
    </source>
</evidence>